<name>A0A420W9W0_9BACT</name>
<dbReference type="Gene3D" id="1.10.287.950">
    <property type="entry name" value="Methyl-accepting chemotaxis protein"/>
    <property type="match status" value="1"/>
</dbReference>
<reference evidence="3 4" key="1">
    <citation type="submission" date="2018-10" db="EMBL/GenBank/DDBJ databases">
        <title>Genomic Encyclopedia of Type Strains, Phase IV (KMG-IV): sequencing the most valuable type-strain genomes for metagenomic binning, comparative biology and taxonomic classification.</title>
        <authorList>
            <person name="Goeker M."/>
        </authorList>
    </citation>
    <scope>NUCLEOTIDE SEQUENCE [LARGE SCALE GENOMIC DNA]</scope>
    <source>
        <strain evidence="3 4">DSM 15521</strain>
    </source>
</reference>
<proteinExistence type="predicted"/>
<dbReference type="Proteomes" id="UP000280881">
    <property type="component" value="Unassembled WGS sequence"/>
</dbReference>
<feature type="coiled-coil region" evidence="1">
    <location>
        <begin position="252"/>
        <end position="305"/>
    </location>
</feature>
<protein>
    <submittedName>
        <fullName evidence="3">Phospholipid/cholesterol/gamma-HCH transport system substrate-binding protein</fullName>
    </submittedName>
</protein>
<dbReference type="Pfam" id="PF02470">
    <property type="entry name" value="MlaD"/>
    <property type="match status" value="1"/>
</dbReference>
<gene>
    <name evidence="3" type="ORF">C7457_1005</name>
</gene>
<evidence type="ECO:0000313" key="3">
    <source>
        <dbReference type="EMBL" id="RKQ64113.1"/>
    </source>
</evidence>
<dbReference type="NCBIfam" id="TIGR00996">
    <property type="entry name" value="Mtu_fam_mce"/>
    <property type="match status" value="1"/>
</dbReference>
<accession>A0A420W9W0</accession>
<dbReference type="RefSeq" id="WP_121170589.1">
    <property type="nucleotide sequence ID" value="NZ_RBIE01000001.1"/>
</dbReference>
<evidence type="ECO:0000259" key="2">
    <source>
        <dbReference type="Pfam" id="PF02470"/>
    </source>
</evidence>
<dbReference type="OrthoDB" id="9788420at2"/>
<sequence>MGKLSLEAKVGAFVVASLIGLGVIATTVEPMKFKRGIKNYFYTITFKNAAGLEKDAPVRVAGVTVGKVTSVEVKDGKAVVRITLTKPVKLYRNAVAKIETMGLMGEKYVEIDPGRPPAPPLPPGSEIKNTQIPASTDEVLSSLNQLLTKFNQALITPDGRNRLAVIMDKVAKLTDSVNRAVNQFSDLVSENKESIRKVLENTMALTESLREDLPQVVENVNQLTEQLSEITYENRGDIRKLVVNLREASERAPQIAKNLDEMSLRLKELLNEENSKKIEETLTNIEETTRELKELLSKVNEGKGTVGKLFNDEKLYASLTKTADTLGKLSEKIEKTKTYIGFRGDVNTRNGEGRGIFSLQIVPSQDHYYLIEVVGDSQGKVERKKYYIETSGHPYRKEEIETDYRTEFTLQYARVFKDNWLHPGSSFVLRGGLKESTGGFGLDYIFNDKLTFMSDIWDTGRKDSDGDDIPPHLRIGAKYFFKKNWFIYGGGDELLYHKWRGFYIGAGVLFGDEDIKYFLGSMPGGIK</sequence>
<dbReference type="PANTHER" id="PTHR33371:SF4">
    <property type="entry name" value="INTERMEMBRANE PHOSPHOLIPID TRANSPORT SYSTEM BINDING PROTEIN MLAD"/>
    <property type="match status" value="1"/>
</dbReference>
<comment type="caution">
    <text evidence="3">The sequence shown here is derived from an EMBL/GenBank/DDBJ whole genome shotgun (WGS) entry which is preliminary data.</text>
</comment>
<organism evidence="3 4">
    <name type="scientific">Thermovibrio guaymasensis</name>
    <dbReference type="NCBI Taxonomy" id="240167"/>
    <lineage>
        <taxon>Bacteria</taxon>
        <taxon>Pseudomonadati</taxon>
        <taxon>Aquificota</taxon>
        <taxon>Aquificia</taxon>
        <taxon>Desulfurobacteriales</taxon>
        <taxon>Desulfurobacteriaceae</taxon>
        <taxon>Thermovibrio</taxon>
    </lineage>
</organism>
<evidence type="ECO:0000313" key="4">
    <source>
        <dbReference type="Proteomes" id="UP000280881"/>
    </source>
</evidence>
<dbReference type="PANTHER" id="PTHR33371">
    <property type="entry name" value="INTERMEMBRANE PHOSPHOLIPID TRANSPORT SYSTEM BINDING PROTEIN MLAD-RELATED"/>
    <property type="match status" value="1"/>
</dbReference>
<dbReference type="InterPro" id="IPR003399">
    <property type="entry name" value="Mce/MlaD"/>
</dbReference>
<dbReference type="SUPFAM" id="SSF58113">
    <property type="entry name" value="Apolipoprotein A-I"/>
    <property type="match status" value="1"/>
</dbReference>
<evidence type="ECO:0000256" key="1">
    <source>
        <dbReference type="SAM" id="Coils"/>
    </source>
</evidence>
<dbReference type="EMBL" id="RBIE01000001">
    <property type="protein sequence ID" value="RKQ64113.1"/>
    <property type="molecule type" value="Genomic_DNA"/>
</dbReference>
<keyword evidence="1" id="KW-0175">Coiled coil</keyword>
<feature type="domain" description="Mce/MlaD" evidence="2">
    <location>
        <begin position="39"/>
        <end position="114"/>
    </location>
</feature>
<keyword evidence="4" id="KW-1185">Reference proteome</keyword>
<dbReference type="InterPro" id="IPR052336">
    <property type="entry name" value="MlaD_Phospholipid_Transporter"/>
</dbReference>
<dbReference type="AlphaFoldDB" id="A0A420W9W0"/>
<dbReference type="InterPro" id="IPR005693">
    <property type="entry name" value="Mce"/>
</dbReference>